<dbReference type="InterPro" id="IPR029058">
    <property type="entry name" value="AB_hydrolase_fold"/>
</dbReference>
<evidence type="ECO:0000313" key="2">
    <source>
        <dbReference type="Proteomes" id="UP000694888"/>
    </source>
</evidence>
<dbReference type="Gene3D" id="3.40.50.1820">
    <property type="entry name" value="alpha/beta hydrolase"/>
    <property type="match status" value="1"/>
</dbReference>
<feature type="signal peptide" evidence="1">
    <location>
        <begin position="1"/>
        <end position="21"/>
    </location>
</feature>
<feature type="chain" id="PRO_5047202146" evidence="1">
    <location>
        <begin position="22"/>
        <end position="339"/>
    </location>
</feature>
<keyword evidence="1" id="KW-0732">Signal</keyword>
<dbReference type="InterPro" id="IPR008547">
    <property type="entry name" value="DUF829_TMEM53"/>
</dbReference>
<accession>A0ABM0JE63</accession>
<proteinExistence type="predicted"/>
<dbReference type="PANTHER" id="PTHR20908">
    <property type="entry name" value="LD15586P"/>
    <property type="match status" value="1"/>
</dbReference>
<organism evidence="2 3">
    <name type="scientific">Aplysia californica</name>
    <name type="common">California sea hare</name>
    <dbReference type="NCBI Taxonomy" id="6500"/>
    <lineage>
        <taxon>Eukaryota</taxon>
        <taxon>Metazoa</taxon>
        <taxon>Spiralia</taxon>
        <taxon>Lophotrochozoa</taxon>
        <taxon>Mollusca</taxon>
        <taxon>Gastropoda</taxon>
        <taxon>Heterobranchia</taxon>
        <taxon>Euthyneura</taxon>
        <taxon>Tectipleura</taxon>
        <taxon>Aplysiida</taxon>
        <taxon>Aplysioidea</taxon>
        <taxon>Aplysiidae</taxon>
        <taxon>Aplysia</taxon>
    </lineage>
</organism>
<keyword evidence="2" id="KW-1185">Reference proteome</keyword>
<name>A0ABM0JE63_APLCA</name>
<dbReference type="SUPFAM" id="SSF53474">
    <property type="entry name" value="alpha/beta-Hydrolases"/>
    <property type="match status" value="1"/>
</dbReference>
<dbReference type="Proteomes" id="UP000694888">
    <property type="component" value="Unplaced"/>
</dbReference>
<dbReference type="Pfam" id="PF05705">
    <property type="entry name" value="DUF829"/>
    <property type="match status" value="1"/>
</dbReference>
<evidence type="ECO:0000313" key="3">
    <source>
        <dbReference type="RefSeq" id="XP_005091640.1"/>
    </source>
</evidence>
<protein>
    <submittedName>
        <fullName evidence="3">Uncharacterized protein LOC101850135</fullName>
    </submittedName>
</protein>
<dbReference type="PANTHER" id="PTHR20908:SF4">
    <property type="entry name" value="SI:DKEY-5I3.5"/>
    <property type="match status" value="1"/>
</dbReference>
<evidence type="ECO:0000256" key="1">
    <source>
        <dbReference type="SAM" id="SignalP"/>
    </source>
</evidence>
<dbReference type="RefSeq" id="XP_005091640.1">
    <property type="nucleotide sequence ID" value="XM_005091583.3"/>
</dbReference>
<reference evidence="3" key="1">
    <citation type="submission" date="2025-08" db="UniProtKB">
        <authorList>
            <consortium name="RefSeq"/>
        </authorList>
    </citation>
    <scope>IDENTIFICATION</scope>
</reference>
<dbReference type="GeneID" id="101850135"/>
<gene>
    <name evidence="3" type="primary">LOC101850135</name>
</gene>
<sequence length="339" mass="38322">MILRMLYIILRLRMMSTKSTAVMRLVPVRTLSSMAKEPKKLETKTSTFELSDRHQLHVAKSRESWQWKTDPTKVLVLFFPWLGSKEKHVQKYRDLYLSRGLDVLTVKSVVSDFLWPPKAQKFGKQTMEVLAEHCNNYEHFLLHTMSVGAYNMTVLRMLAAGENDPSGILRRCRGLIYDSIVGGSGKGGVVQGSDAAEVDKKPVHATNRMLHGIAVSASKNRVVQLTIKGVGKMYLFFTKKNTVAFYDKSLTVVRDEPLPVPTLMYASRNDPMVDAYVVEQLAHIWRTSKGVPVEVKLWDVSGHAQHLVKHTEEYVETLDKFLSDIFSESLPSLPGASKL</sequence>